<feature type="compositionally biased region" description="Gly residues" evidence="1">
    <location>
        <begin position="98"/>
        <end position="107"/>
    </location>
</feature>
<evidence type="ECO:0008006" key="3">
    <source>
        <dbReference type="Google" id="ProtNLM"/>
    </source>
</evidence>
<proteinExistence type="predicted"/>
<dbReference type="GO" id="GO:0008270">
    <property type="term" value="F:zinc ion binding"/>
    <property type="evidence" value="ECO:0007669"/>
    <property type="project" value="InterPro"/>
</dbReference>
<dbReference type="SUPFAM" id="SSF57756">
    <property type="entry name" value="Retrovirus zinc finger-like domains"/>
    <property type="match status" value="1"/>
</dbReference>
<dbReference type="RefSeq" id="XP_008881064.1">
    <property type="nucleotide sequence ID" value="XM_008882842.1"/>
</dbReference>
<dbReference type="VEuPathDB" id="FungiDB:H310_14879"/>
<gene>
    <name evidence="2" type="ORF">H310_14879</name>
</gene>
<name>A0A024T895_9STRA</name>
<organism evidence="2">
    <name type="scientific">Aphanomyces invadans</name>
    <dbReference type="NCBI Taxonomy" id="157072"/>
    <lineage>
        <taxon>Eukaryota</taxon>
        <taxon>Sar</taxon>
        <taxon>Stramenopiles</taxon>
        <taxon>Oomycota</taxon>
        <taxon>Saprolegniomycetes</taxon>
        <taxon>Saprolegniales</taxon>
        <taxon>Verrucalvaceae</taxon>
        <taxon>Aphanomyces</taxon>
    </lineage>
</organism>
<dbReference type="OrthoDB" id="2737924at2759"/>
<reference evidence="2" key="1">
    <citation type="submission" date="2013-12" db="EMBL/GenBank/DDBJ databases">
        <title>The Genome Sequence of Aphanomyces invadans NJM9701.</title>
        <authorList>
            <consortium name="The Broad Institute Genomics Platform"/>
            <person name="Russ C."/>
            <person name="Tyler B."/>
            <person name="van West P."/>
            <person name="Dieguez-Uribeondo J."/>
            <person name="Young S.K."/>
            <person name="Zeng Q."/>
            <person name="Gargeya S."/>
            <person name="Fitzgerald M."/>
            <person name="Abouelleil A."/>
            <person name="Alvarado L."/>
            <person name="Chapman S.B."/>
            <person name="Gainer-Dewar J."/>
            <person name="Goldberg J."/>
            <person name="Griggs A."/>
            <person name="Gujja S."/>
            <person name="Hansen M."/>
            <person name="Howarth C."/>
            <person name="Imamovic A."/>
            <person name="Ireland A."/>
            <person name="Larimer J."/>
            <person name="McCowan C."/>
            <person name="Murphy C."/>
            <person name="Pearson M."/>
            <person name="Poon T.W."/>
            <person name="Priest M."/>
            <person name="Roberts A."/>
            <person name="Saif S."/>
            <person name="Shea T."/>
            <person name="Sykes S."/>
            <person name="Wortman J."/>
            <person name="Nusbaum C."/>
            <person name="Birren B."/>
        </authorList>
    </citation>
    <scope>NUCLEOTIDE SEQUENCE [LARGE SCALE GENOMIC DNA]</scope>
    <source>
        <strain evidence="2">NJM9701</strain>
    </source>
</reference>
<evidence type="ECO:0000256" key="1">
    <source>
        <dbReference type="SAM" id="MobiDB-lite"/>
    </source>
</evidence>
<dbReference type="EMBL" id="KI914050">
    <property type="protein sequence ID" value="ETV90300.1"/>
    <property type="molecule type" value="Genomic_DNA"/>
</dbReference>
<protein>
    <recommendedName>
        <fullName evidence="3">CCHC-type domain-containing protein</fullName>
    </recommendedName>
</protein>
<feature type="compositionally biased region" description="Basic and acidic residues" evidence="1">
    <location>
        <begin position="134"/>
        <end position="166"/>
    </location>
</feature>
<feature type="region of interest" description="Disordered" evidence="1">
    <location>
        <begin position="81"/>
        <end position="167"/>
    </location>
</feature>
<dbReference type="InterPro" id="IPR036875">
    <property type="entry name" value="Znf_CCHC_sf"/>
</dbReference>
<dbReference type="GO" id="GO:0003676">
    <property type="term" value="F:nucleic acid binding"/>
    <property type="evidence" value="ECO:0007669"/>
    <property type="project" value="InterPro"/>
</dbReference>
<dbReference type="GeneID" id="20091929"/>
<dbReference type="AlphaFoldDB" id="A0A024T895"/>
<sequence length="411" mass="45979">MGEAYLVPAPRAQPDFIHRFDQLTTRLNETNLNQVVKLLTLMPWEFRHLVDRLLNGATEARMSTVKTELKAEWKAAVKGGALKAPNGYPNKDRALTADGGGRGNGGRGRGRGRNTESAPTKPGKYHYCGNEGHWQQDCRKKAHDESATTGNGHDRNARGNQDRQHDSTSNAAYMFSAMEAAPKMEEPQEAEPLFEDPTWSWETRPTRDVLLHWERISVLYNSHHGPEVARLGQFLVLNDPNTPPWMTHPFLIIQYDVRAFRRVDLNTEIAEEGPHYRPWSSPMDYISFPISVNGFPWAEAYQISVRRNRSLVAIIHDRITSNMDVEGSNAAIDFAANSAIALHANGLRHHIVVDSGASAHMTGAAHHLFDTSTCDRRVVVAIHGPYGLGYTRATMINTMRGNNYKKIGANL</sequence>
<evidence type="ECO:0000313" key="2">
    <source>
        <dbReference type="EMBL" id="ETV90300.1"/>
    </source>
</evidence>
<accession>A0A024T895</accession>